<keyword evidence="5 12" id="KW-0812">Transmembrane</keyword>
<keyword evidence="9" id="KW-0862">Zinc</keyword>
<evidence type="ECO:0000256" key="1">
    <source>
        <dbReference type="ARBA" id="ARBA00000900"/>
    </source>
</evidence>
<name>A0ABD5W2K8_9EURY</name>
<evidence type="ECO:0000256" key="3">
    <source>
        <dbReference type="ARBA" id="ARBA00012483"/>
    </source>
</evidence>
<evidence type="ECO:0000256" key="9">
    <source>
        <dbReference type="ARBA" id="ARBA00022833"/>
    </source>
</evidence>
<evidence type="ECO:0000256" key="5">
    <source>
        <dbReference type="ARBA" id="ARBA00022692"/>
    </source>
</evidence>
<organism evidence="14 15">
    <name type="scientific">Halovenus salina</name>
    <dbReference type="NCBI Taxonomy" id="1510225"/>
    <lineage>
        <taxon>Archaea</taxon>
        <taxon>Methanobacteriati</taxon>
        <taxon>Methanobacteriota</taxon>
        <taxon>Stenosarchaea group</taxon>
        <taxon>Halobacteria</taxon>
        <taxon>Halobacteriales</taxon>
        <taxon>Haloarculaceae</taxon>
        <taxon>Halovenus</taxon>
    </lineage>
</organism>
<gene>
    <name evidence="14" type="ORF">ACFQQG_17125</name>
</gene>
<evidence type="ECO:0000259" key="13">
    <source>
        <dbReference type="Pfam" id="PF12483"/>
    </source>
</evidence>
<comment type="subcellular location">
    <subcellularLocation>
        <location evidence="2">Membrane</location>
        <topology evidence="2">Multi-pass membrane protein</topology>
    </subcellularLocation>
</comment>
<evidence type="ECO:0000256" key="8">
    <source>
        <dbReference type="ARBA" id="ARBA00022786"/>
    </source>
</evidence>
<dbReference type="EMBL" id="JBHSZI010000001">
    <property type="protein sequence ID" value="MFC7059590.1"/>
    <property type="molecule type" value="Genomic_DNA"/>
</dbReference>
<evidence type="ECO:0000256" key="2">
    <source>
        <dbReference type="ARBA" id="ARBA00004141"/>
    </source>
</evidence>
<evidence type="ECO:0000313" key="15">
    <source>
        <dbReference type="Proteomes" id="UP001596445"/>
    </source>
</evidence>
<dbReference type="EC" id="2.3.2.27" evidence="3"/>
<evidence type="ECO:0000313" key="14">
    <source>
        <dbReference type="EMBL" id="MFC7059590.1"/>
    </source>
</evidence>
<dbReference type="GO" id="GO:0016020">
    <property type="term" value="C:membrane"/>
    <property type="evidence" value="ECO:0007669"/>
    <property type="project" value="UniProtKB-SubCell"/>
</dbReference>
<keyword evidence="4" id="KW-0808">Transferase</keyword>
<protein>
    <recommendedName>
        <fullName evidence="3">RING-type E3 ubiquitin transferase</fullName>
        <ecNumber evidence="3">2.3.2.27</ecNumber>
    </recommendedName>
</protein>
<keyword evidence="8" id="KW-0833">Ubl conjugation pathway</keyword>
<evidence type="ECO:0000256" key="6">
    <source>
        <dbReference type="ARBA" id="ARBA00022723"/>
    </source>
</evidence>
<comment type="caution">
    <text evidence="14">The sequence shown here is derived from an EMBL/GenBank/DDBJ whole genome shotgun (WGS) entry which is preliminary data.</text>
</comment>
<feature type="domain" description="E3 Ubiquitin ligase MUL1-like" evidence="13">
    <location>
        <begin position="90"/>
        <end position="187"/>
    </location>
</feature>
<keyword evidence="6" id="KW-0479">Metal-binding</keyword>
<evidence type="ECO:0000256" key="11">
    <source>
        <dbReference type="ARBA" id="ARBA00023136"/>
    </source>
</evidence>
<dbReference type="GO" id="GO:0061630">
    <property type="term" value="F:ubiquitin protein ligase activity"/>
    <property type="evidence" value="ECO:0007669"/>
    <property type="project" value="UniProtKB-EC"/>
</dbReference>
<evidence type="ECO:0000256" key="12">
    <source>
        <dbReference type="SAM" id="Phobius"/>
    </source>
</evidence>
<evidence type="ECO:0000256" key="7">
    <source>
        <dbReference type="ARBA" id="ARBA00022771"/>
    </source>
</evidence>
<proteinExistence type="predicted"/>
<dbReference type="GO" id="GO:0008270">
    <property type="term" value="F:zinc ion binding"/>
    <property type="evidence" value="ECO:0007669"/>
    <property type="project" value="UniProtKB-KW"/>
</dbReference>
<keyword evidence="11 12" id="KW-0472">Membrane</keyword>
<dbReference type="Pfam" id="PF12483">
    <property type="entry name" value="GIDE"/>
    <property type="match status" value="1"/>
</dbReference>
<dbReference type="AlphaFoldDB" id="A0ABD5W2K8"/>
<sequence>MTEIPQPIIGIIALAGLVLGAYVTYEALGYLQSGWTIWQSDPINAGDIEYEDGVVEVQGKVEQLEDELLTTEYTDTPAVAHEYELQVHEDNRTGDEGPEWKTTESGTEVQPFYVTDETGSVAVDPDGAHVSLDTEKISGGSEIDIGPVDASTSKKYEGLLAPGDHVHVFGQKRHAQGDSPDNGRFYIGDGGETDTFSVSDTTETRTVVRYIGGGLVSLILGLAALVMGGFLALVLLGQLEFSDVGLQLTASLA</sequence>
<dbReference type="GeneID" id="76631764"/>
<accession>A0ABD5W2K8</accession>
<keyword evidence="7" id="KW-0863">Zinc-finger</keyword>
<feature type="transmembrane region" description="Helical" evidence="12">
    <location>
        <begin position="6"/>
        <end position="25"/>
    </location>
</feature>
<dbReference type="Proteomes" id="UP001596445">
    <property type="component" value="Unassembled WGS sequence"/>
</dbReference>
<dbReference type="RefSeq" id="WP_267162371.1">
    <property type="nucleotide sequence ID" value="NZ_CP112972.1"/>
</dbReference>
<keyword evidence="15" id="KW-1185">Reference proteome</keyword>
<feature type="transmembrane region" description="Helical" evidence="12">
    <location>
        <begin position="215"/>
        <end position="236"/>
    </location>
</feature>
<evidence type="ECO:0000256" key="10">
    <source>
        <dbReference type="ARBA" id="ARBA00022989"/>
    </source>
</evidence>
<keyword evidence="10 12" id="KW-1133">Transmembrane helix</keyword>
<evidence type="ECO:0000256" key="4">
    <source>
        <dbReference type="ARBA" id="ARBA00022679"/>
    </source>
</evidence>
<comment type="catalytic activity">
    <reaction evidence="1">
        <text>S-ubiquitinyl-[E2 ubiquitin-conjugating enzyme]-L-cysteine + [acceptor protein]-L-lysine = [E2 ubiquitin-conjugating enzyme]-L-cysteine + N(6)-ubiquitinyl-[acceptor protein]-L-lysine.</text>
        <dbReference type="EC" id="2.3.2.27"/>
    </reaction>
</comment>
<dbReference type="InterPro" id="IPR022170">
    <property type="entry name" value="MUL1-like"/>
</dbReference>
<reference evidence="14 15" key="1">
    <citation type="journal article" date="2019" name="Int. J. Syst. Evol. Microbiol.">
        <title>The Global Catalogue of Microorganisms (GCM) 10K type strain sequencing project: providing services to taxonomists for standard genome sequencing and annotation.</title>
        <authorList>
            <consortium name="The Broad Institute Genomics Platform"/>
            <consortium name="The Broad Institute Genome Sequencing Center for Infectious Disease"/>
            <person name="Wu L."/>
            <person name="Ma J."/>
        </authorList>
    </citation>
    <scope>NUCLEOTIDE SEQUENCE [LARGE SCALE GENOMIC DNA]</scope>
    <source>
        <strain evidence="14 15">JCM 30072</strain>
    </source>
</reference>